<feature type="domain" description="Dynamin N-terminal" evidence="3">
    <location>
        <begin position="48"/>
        <end position="210"/>
    </location>
</feature>
<dbReference type="InterPro" id="IPR027417">
    <property type="entry name" value="P-loop_NTPase"/>
</dbReference>
<feature type="transmembrane region" description="Helical" evidence="2">
    <location>
        <begin position="541"/>
        <end position="558"/>
    </location>
</feature>
<keyword evidence="2" id="KW-0812">Transmembrane</keyword>
<dbReference type="PANTHER" id="PTHR43681:SF1">
    <property type="entry name" value="SARCALUMENIN"/>
    <property type="match status" value="1"/>
</dbReference>
<reference evidence="4 5" key="1">
    <citation type="submission" date="2016-06" db="EMBL/GenBank/DDBJ databases">
        <authorList>
            <person name="Kjaerup R.B."/>
            <person name="Dalgaard T.S."/>
            <person name="Juul-Madsen H.R."/>
        </authorList>
    </citation>
    <scope>NUCLEOTIDE SEQUENCE [LARGE SCALE GENOMIC DNA]</scope>
    <source>
        <strain evidence="4 5">DSM 45577</strain>
    </source>
</reference>
<protein>
    <submittedName>
        <fullName evidence="4">Dynamin family protein</fullName>
    </submittedName>
</protein>
<dbReference type="Pfam" id="PF00350">
    <property type="entry name" value="Dynamin_N"/>
    <property type="match status" value="1"/>
</dbReference>
<dbReference type="RefSeq" id="WP_175440698.1">
    <property type="nucleotide sequence ID" value="NZ_BMMJ01000003.1"/>
</dbReference>
<evidence type="ECO:0000256" key="2">
    <source>
        <dbReference type="SAM" id="Phobius"/>
    </source>
</evidence>
<dbReference type="Proteomes" id="UP000198937">
    <property type="component" value="Unassembled WGS sequence"/>
</dbReference>
<name>A0A1C6VGH2_9ACTN</name>
<dbReference type="InterPro" id="IPR045063">
    <property type="entry name" value="Dynamin_N"/>
</dbReference>
<dbReference type="Gene3D" id="3.40.50.300">
    <property type="entry name" value="P-loop containing nucleotide triphosphate hydrolases"/>
    <property type="match status" value="1"/>
</dbReference>
<organism evidence="4 5">
    <name type="scientific">Micromonospora yangpuensis</name>
    <dbReference type="NCBI Taxonomy" id="683228"/>
    <lineage>
        <taxon>Bacteria</taxon>
        <taxon>Bacillati</taxon>
        <taxon>Actinomycetota</taxon>
        <taxon>Actinomycetes</taxon>
        <taxon>Micromonosporales</taxon>
        <taxon>Micromonosporaceae</taxon>
        <taxon>Micromonospora</taxon>
    </lineage>
</organism>
<feature type="coiled-coil region" evidence="1">
    <location>
        <begin position="600"/>
        <end position="659"/>
    </location>
</feature>
<sequence length="660" mass="70135">MSQPEELLDESLRAITERTVELANPGSGRAVAALRRLTARRRTPALPVVVVGEVSRGKSTLVNALVGQRVLPADRTVTTSTWTLIKHGPSLAGQATVQCGDGTIETVPVNTVAALGTYLAVDGQQQLEDLHGAGARCVSMVLEVPSPLLESGLQLIDTPGVGGLRATHRQATLTALAEADAVVFVIRPGEPISASERLFLAEASEQIGTCVVVQTHRDQTLKAKAALDADLASLTDRQQWCALLGDQERADRVVAYFRDVKGISVSSRNALLAQDEPPGPVRDTLLRSSGLQMLTEVLQHDVVAARRRVRQRTELQLVELVLRQTRDRTRETVALLSGDAEAARILEDRRATIGRWVAHGGDLWRRRYRAGCARIPDELQVIVDRRCAELNTDVGRQLAAMKPTEIEKAMKGVLGLPAQVFTELLTEVDTKIAAAAAGVRELLERDGLAQQAHQTDDDGVTFERLGDGTFTRASTNLSVEDLKHATLGGMAGVGIASSGALVLAHAGILPGALAAAAAAGTAGGAAGTGLAATAATIAAPIFWPFVVGAVAFVAIHQVSRVRARTREQARTVLATVREEIAGTALTRALDAAKEVGRMVEEDIEAGIRELHDEADRARRDLADATTLTPAARLARISDAEDLLARVEDLRAEAAALAGRI</sequence>
<accession>A0A1C6VGH2</accession>
<dbReference type="EMBL" id="FMIA01000002">
    <property type="protein sequence ID" value="SCL65391.1"/>
    <property type="molecule type" value="Genomic_DNA"/>
</dbReference>
<evidence type="ECO:0000313" key="4">
    <source>
        <dbReference type="EMBL" id="SCL65391.1"/>
    </source>
</evidence>
<keyword evidence="2" id="KW-1133">Transmembrane helix</keyword>
<proteinExistence type="predicted"/>
<dbReference type="PANTHER" id="PTHR43681">
    <property type="entry name" value="TRANSMEMBRANE GTPASE FZO"/>
    <property type="match status" value="1"/>
</dbReference>
<dbReference type="AlphaFoldDB" id="A0A1C6VGH2"/>
<evidence type="ECO:0000259" key="3">
    <source>
        <dbReference type="Pfam" id="PF00350"/>
    </source>
</evidence>
<gene>
    <name evidence="4" type="ORF">GA0070617_5749</name>
</gene>
<dbReference type="SUPFAM" id="SSF52540">
    <property type="entry name" value="P-loop containing nucleoside triphosphate hydrolases"/>
    <property type="match status" value="1"/>
</dbReference>
<dbReference type="STRING" id="683228.GA0070617_5749"/>
<evidence type="ECO:0000256" key="1">
    <source>
        <dbReference type="SAM" id="Coils"/>
    </source>
</evidence>
<keyword evidence="2" id="KW-0472">Membrane</keyword>
<keyword evidence="1" id="KW-0175">Coiled coil</keyword>
<evidence type="ECO:0000313" key="5">
    <source>
        <dbReference type="Proteomes" id="UP000198937"/>
    </source>
</evidence>
<keyword evidence="5" id="KW-1185">Reference proteome</keyword>
<dbReference type="InterPro" id="IPR051943">
    <property type="entry name" value="TRAFAC_Dynamin-like_GTPase"/>
</dbReference>